<dbReference type="RefSeq" id="WP_090483827.1">
    <property type="nucleotide sequence ID" value="NZ_FOUO01000003.1"/>
</dbReference>
<dbReference type="PROSITE" id="PS01133">
    <property type="entry name" value="UPF0017"/>
    <property type="match status" value="1"/>
</dbReference>
<dbReference type="InterPro" id="IPR012020">
    <property type="entry name" value="ABHD4"/>
</dbReference>
<dbReference type="NCBIfam" id="NF008218">
    <property type="entry name" value="PRK10985.1"/>
    <property type="match status" value="1"/>
</dbReference>
<evidence type="ECO:0000313" key="7">
    <source>
        <dbReference type="Proteomes" id="UP000199556"/>
    </source>
</evidence>
<dbReference type="Pfam" id="PF00561">
    <property type="entry name" value="Abhydrolase_1"/>
    <property type="match status" value="1"/>
</dbReference>
<protein>
    <recommendedName>
        <fullName evidence="5">AB hydrolase-1 domain-containing protein</fullName>
    </recommendedName>
</protein>
<evidence type="ECO:0000259" key="5">
    <source>
        <dbReference type="Pfam" id="PF00561"/>
    </source>
</evidence>
<dbReference type="STRING" id="195064.SAMN05421721_103135"/>
<evidence type="ECO:0000313" key="6">
    <source>
        <dbReference type="EMBL" id="SFM34879.1"/>
    </source>
</evidence>
<dbReference type="OrthoDB" id="332676at2"/>
<name>A0A1I4Q476_ECTMO</name>
<dbReference type="PANTHER" id="PTHR10794:SF94">
    <property type="entry name" value="ESTERASE YHET-RELATED"/>
    <property type="match status" value="1"/>
</dbReference>
<gene>
    <name evidence="6" type="ORF">SAMN05421721_103135</name>
</gene>
<comment type="similarity">
    <text evidence="1">Belongs to the AB hydrolase superfamily. AB hydrolase 4 family.</text>
</comment>
<keyword evidence="2" id="KW-0719">Serine esterase</keyword>
<dbReference type="PANTHER" id="PTHR10794">
    <property type="entry name" value="ABHYDROLASE DOMAIN-CONTAINING PROTEIN"/>
    <property type="match status" value="1"/>
</dbReference>
<keyword evidence="3" id="KW-0378">Hydrolase</keyword>
<dbReference type="InterPro" id="IPR029058">
    <property type="entry name" value="AB_hydrolase_fold"/>
</dbReference>
<dbReference type="SUPFAM" id="SSF53474">
    <property type="entry name" value="alpha/beta-Hydrolases"/>
    <property type="match status" value="1"/>
</dbReference>
<dbReference type="PIRSF" id="PIRSF005211">
    <property type="entry name" value="Ab_hydro_YheT"/>
    <property type="match status" value="1"/>
</dbReference>
<accession>A0A1I4Q476</accession>
<feature type="domain" description="AB hydrolase-1" evidence="5">
    <location>
        <begin position="58"/>
        <end position="297"/>
    </location>
</feature>
<reference evidence="6 7" key="1">
    <citation type="submission" date="2016-10" db="EMBL/GenBank/DDBJ databases">
        <authorList>
            <person name="de Groot N.N."/>
        </authorList>
    </citation>
    <scope>NUCLEOTIDE SEQUENCE [LARGE SCALE GENOMIC DNA]</scope>
    <source>
        <strain evidence="6 7">DSM 4180</strain>
    </source>
</reference>
<evidence type="ECO:0000256" key="3">
    <source>
        <dbReference type="ARBA" id="ARBA00022801"/>
    </source>
</evidence>
<dbReference type="InterPro" id="IPR000073">
    <property type="entry name" value="AB_hydrolase_1"/>
</dbReference>
<evidence type="ECO:0000256" key="1">
    <source>
        <dbReference type="ARBA" id="ARBA00010884"/>
    </source>
</evidence>
<evidence type="ECO:0000256" key="4">
    <source>
        <dbReference type="PIRSR" id="PIRSR005211-1"/>
    </source>
</evidence>
<proteinExistence type="inferred from homology"/>
<dbReference type="GO" id="GO:0047372">
    <property type="term" value="F:monoacylglycerol lipase activity"/>
    <property type="evidence" value="ECO:0007669"/>
    <property type="project" value="TreeGrafter"/>
</dbReference>
<dbReference type="Gene3D" id="3.40.50.1820">
    <property type="entry name" value="alpha/beta hydrolase"/>
    <property type="match status" value="1"/>
</dbReference>
<feature type="active site" description="Charge relay system" evidence="4">
    <location>
        <position position="291"/>
    </location>
</feature>
<dbReference type="Proteomes" id="UP000199556">
    <property type="component" value="Unassembled WGS sequence"/>
</dbReference>
<keyword evidence="7" id="KW-1185">Reference proteome</keyword>
<evidence type="ECO:0000256" key="2">
    <source>
        <dbReference type="ARBA" id="ARBA00022487"/>
    </source>
</evidence>
<dbReference type="AlphaFoldDB" id="A0A1I4Q476"/>
<dbReference type="GO" id="GO:0034338">
    <property type="term" value="F:short-chain carboxylesterase activity"/>
    <property type="evidence" value="ECO:0007669"/>
    <property type="project" value="TreeGrafter"/>
</dbReference>
<dbReference type="EMBL" id="FOUO01000003">
    <property type="protein sequence ID" value="SFM34879.1"/>
    <property type="molecule type" value="Genomic_DNA"/>
</dbReference>
<dbReference type="InterPro" id="IPR000952">
    <property type="entry name" value="AB_hydrolase_4_CS"/>
</dbReference>
<organism evidence="6 7">
    <name type="scientific">Ectothiorhodospira mobilis</name>
    <dbReference type="NCBI Taxonomy" id="195064"/>
    <lineage>
        <taxon>Bacteria</taxon>
        <taxon>Pseudomonadati</taxon>
        <taxon>Pseudomonadota</taxon>
        <taxon>Gammaproteobacteria</taxon>
        <taxon>Chromatiales</taxon>
        <taxon>Ectothiorhodospiraceae</taxon>
        <taxon>Ectothiorhodospira</taxon>
    </lineage>
</organism>
<sequence>MIVEGDFRPAPWLPGAHLQTVVPALLRPRVQLPLRRERLELPDGDFLDLDWAPAAAGPVILLLHGLEGSSRSPYAAGLMRCLHAAGFQALTMHFRGCSGEPNRLPRSYFAGDTGDLEHVVGVLRGRFPERPLGAVGISLGGNALLQWLGERGAAAPLTAAAALSVPFDLDGAARRMERGASRLYQRHLLTRLKRALARKAGHMDLPVDAAAVRRAHTFRAFDDAVTAPLHGFAGVDDYYTRCSCRPRLQGIRIPTLILHARNDPFMSPQVIPTAGELSQDIRLEITDAGGHAGFVEGWGRYWHERRIPAWFDAMTGM</sequence>
<dbReference type="InterPro" id="IPR050960">
    <property type="entry name" value="AB_hydrolase_4_sf"/>
</dbReference>
<feature type="active site" description="Charge relay system" evidence="4">
    <location>
        <position position="263"/>
    </location>
</feature>
<feature type="active site" description="Charge relay system" evidence="4">
    <location>
        <position position="138"/>
    </location>
</feature>